<protein>
    <submittedName>
        <fullName evidence="2">Uncharacterized protein</fullName>
    </submittedName>
</protein>
<evidence type="ECO:0000313" key="2">
    <source>
        <dbReference type="EMBL" id="KAG0497546.1"/>
    </source>
</evidence>
<comment type="caution">
    <text evidence="2">The sequence shown here is derived from an EMBL/GenBank/DDBJ whole genome shotgun (WGS) entry which is preliminary data.</text>
</comment>
<dbReference type="EMBL" id="JADCNL010000001">
    <property type="protein sequence ID" value="KAG0497546.1"/>
    <property type="molecule type" value="Genomic_DNA"/>
</dbReference>
<dbReference type="Proteomes" id="UP000636800">
    <property type="component" value="Chromosome 1"/>
</dbReference>
<dbReference type="AlphaFoldDB" id="A0A835VIB4"/>
<organism evidence="2 3">
    <name type="scientific">Vanilla planifolia</name>
    <name type="common">Vanilla</name>
    <dbReference type="NCBI Taxonomy" id="51239"/>
    <lineage>
        <taxon>Eukaryota</taxon>
        <taxon>Viridiplantae</taxon>
        <taxon>Streptophyta</taxon>
        <taxon>Embryophyta</taxon>
        <taxon>Tracheophyta</taxon>
        <taxon>Spermatophyta</taxon>
        <taxon>Magnoliopsida</taxon>
        <taxon>Liliopsida</taxon>
        <taxon>Asparagales</taxon>
        <taxon>Orchidaceae</taxon>
        <taxon>Vanilloideae</taxon>
        <taxon>Vanilleae</taxon>
        <taxon>Vanilla</taxon>
    </lineage>
</organism>
<feature type="region of interest" description="Disordered" evidence="1">
    <location>
        <begin position="1"/>
        <end position="46"/>
    </location>
</feature>
<name>A0A835VIB4_VANPL</name>
<proteinExistence type="predicted"/>
<keyword evidence="3" id="KW-1185">Reference proteome</keyword>
<gene>
    <name evidence="2" type="ORF">HPP92_002237</name>
</gene>
<evidence type="ECO:0000313" key="3">
    <source>
        <dbReference type="Proteomes" id="UP000636800"/>
    </source>
</evidence>
<accession>A0A835VIB4</accession>
<sequence>MRRFGSGGGSNYSSGLVEMIGGEKRKQRRGSGRQGGSVSDSTTSLELDIVSPQESSSFRRFLHPPGDPVHTVSKFILFAVGFKPVLLIMKPLQFD</sequence>
<evidence type="ECO:0000256" key="1">
    <source>
        <dbReference type="SAM" id="MobiDB-lite"/>
    </source>
</evidence>
<feature type="compositionally biased region" description="Gly residues" evidence="1">
    <location>
        <begin position="1"/>
        <end position="10"/>
    </location>
</feature>
<dbReference type="OrthoDB" id="446723at2759"/>
<reference evidence="2 3" key="1">
    <citation type="journal article" date="2020" name="Nat. Food">
        <title>A phased Vanilla planifolia genome enables genetic improvement of flavour and production.</title>
        <authorList>
            <person name="Hasing T."/>
            <person name="Tang H."/>
            <person name="Brym M."/>
            <person name="Khazi F."/>
            <person name="Huang T."/>
            <person name="Chambers A.H."/>
        </authorList>
    </citation>
    <scope>NUCLEOTIDE SEQUENCE [LARGE SCALE GENOMIC DNA]</scope>
    <source>
        <tissue evidence="2">Leaf</tissue>
    </source>
</reference>